<evidence type="ECO:0000313" key="1">
    <source>
        <dbReference type="EMBL" id="OIJ88362.1"/>
    </source>
</evidence>
<keyword evidence="2" id="KW-1185">Reference proteome</keyword>
<dbReference type="Proteomes" id="UP000179935">
    <property type="component" value="Unassembled WGS sequence"/>
</dbReference>
<name>A0A1S2P4D2_9ACTN</name>
<protein>
    <submittedName>
        <fullName evidence="1">Uncharacterized protein</fullName>
    </submittedName>
</protein>
<comment type="caution">
    <text evidence="1">The sequence shown here is derived from an EMBL/GenBank/DDBJ whole genome shotgun (WGS) entry which is preliminary data.</text>
</comment>
<gene>
    <name evidence="1" type="ORF">BIV24_22605</name>
</gene>
<evidence type="ECO:0000313" key="2">
    <source>
        <dbReference type="Proteomes" id="UP000179935"/>
    </source>
</evidence>
<dbReference type="EMBL" id="MLYP01000058">
    <property type="protein sequence ID" value="OIJ88362.1"/>
    <property type="molecule type" value="Genomic_DNA"/>
</dbReference>
<organism evidence="1 2">
    <name type="scientific">Streptomyces colonosanans</name>
    <dbReference type="NCBI Taxonomy" id="1428652"/>
    <lineage>
        <taxon>Bacteria</taxon>
        <taxon>Bacillati</taxon>
        <taxon>Actinomycetota</taxon>
        <taxon>Actinomycetes</taxon>
        <taxon>Kitasatosporales</taxon>
        <taxon>Streptomycetaceae</taxon>
        <taxon>Streptomyces</taxon>
    </lineage>
</organism>
<proteinExistence type="predicted"/>
<dbReference type="AlphaFoldDB" id="A0A1S2P4D2"/>
<accession>A0A1S2P4D2</accession>
<reference evidence="1 2" key="1">
    <citation type="submission" date="2016-10" db="EMBL/GenBank/DDBJ databases">
        <title>Genome sequence of Streptomyces sp. MUSC 93.</title>
        <authorList>
            <person name="Lee L.-H."/>
            <person name="Ser H.-L."/>
            <person name="Law J.W.-F."/>
        </authorList>
    </citation>
    <scope>NUCLEOTIDE SEQUENCE [LARGE SCALE GENOMIC DNA]</scope>
    <source>
        <strain evidence="1 2">MUSC 93</strain>
    </source>
</reference>
<sequence>MKASLPGRFLLVQQVSGGQVRARSKKIGFGADGSCGSVTYGDMVVRGEQGWCIGRSEVTARRLSGADRRPE</sequence>